<dbReference type="Proteomes" id="UP000304953">
    <property type="component" value="Unassembled WGS sequence"/>
</dbReference>
<sequence length="126" mass="13711">MTGTVKKQKKHKWMLFVLIVLAAAAVTVFFGYSRGSKASAAEISFTNMELTDTGFTAEAEFISSGKTFRTYHYTIEGSVLYLTVYGGLAGGGYSDGNFTVDIQEDMQEVATVCLKGCDDVAVLYTR</sequence>
<protein>
    <submittedName>
        <fullName evidence="1">Uncharacterized protein</fullName>
    </submittedName>
</protein>
<comment type="caution">
    <text evidence="1">The sequence shown here is derived from an EMBL/GenBank/DDBJ whole genome shotgun (WGS) entry which is preliminary data.</text>
</comment>
<evidence type="ECO:0000313" key="1">
    <source>
        <dbReference type="EMBL" id="TGY95032.1"/>
    </source>
</evidence>
<gene>
    <name evidence="1" type="ORF">E5329_17205</name>
</gene>
<dbReference type="EMBL" id="SRYA01000037">
    <property type="protein sequence ID" value="TGY95032.1"/>
    <property type="molecule type" value="Genomic_DNA"/>
</dbReference>
<proteinExistence type="predicted"/>
<keyword evidence="2" id="KW-1185">Reference proteome</keyword>
<organism evidence="1 2">
    <name type="scientific">Petralouisia muris</name>
    <dbReference type="NCBI Taxonomy" id="3032872"/>
    <lineage>
        <taxon>Bacteria</taxon>
        <taxon>Bacillati</taxon>
        <taxon>Bacillota</taxon>
        <taxon>Clostridia</taxon>
        <taxon>Lachnospirales</taxon>
        <taxon>Lachnospiraceae</taxon>
        <taxon>Petralouisia</taxon>
    </lineage>
</organism>
<reference evidence="1" key="1">
    <citation type="submission" date="2019-04" db="EMBL/GenBank/DDBJ databases">
        <title>Microbes associate with the intestines of laboratory mice.</title>
        <authorList>
            <person name="Navarre W."/>
            <person name="Wong E."/>
            <person name="Huang K."/>
            <person name="Tropini C."/>
            <person name="Ng K."/>
            <person name="Yu B."/>
        </authorList>
    </citation>
    <scope>NUCLEOTIDE SEQUENCE</scope>
    <source>
        <strain evidence="1">NM01_1-7b</strain>
    </source>
</reference>
<accession>A0AC61RTN7</accession>
<name>A0AC61RTN7_9FIRM</name>
<evidence type="ECO:0000313" key="2">
    <source>
        <dbReference type="Proteomes" id="UP000304953"/>
    </source>
</evidence>